<keyword evidence="2" id="KW-1185">Reference proteome</keyword>
<reference evidence="1" key="1">
    <citation type="submission" date="2020-08" db="EMBL/GenBank/DDBJ databases">
        <title>Multicomponent nature underlies the extraordinary mechanical properties of spider dragline silk.</title>
        <authorList>
            <person name="Kono N."/>
            <person name="Nakamura H."/>
            <person name="Mori M."/>
            <person name="Yoshida Y."/>
            <person name="Ohtoshi R."/>
            <person name="Malay A.D."/>
            <person name="Moran D.A.P."/>
            <person name="Tomita M."/>
            <person name="Numata K."/>
            <person name="Arakawa K."/>
        </authorList>
    </citation>
    <scope>NUCLEOTIDE SEQUENCE</scope>
</reference>
<dbReference type="EMBL" id="BMAW01051755">
    <property type="protein sequence ID" value="GFS82073.1"/>
    <property type="molecule type" value="Genomic_DNA"/>
</dbReference>
<protein>
    <submittedName>
        <fullName evidence="1">Uncharacterized protein</fullName>
    </submittedName>
</protein>
<accession>A0A8X6T656</accession>
<comment type="caution">
    <text evidence="1">The sequence shown here is derived from an EMBL/GenBank/DDBJ whole genome shotgun (WGS) entry which is preliminary data.</text>
</comment>
<organism evidence="1 2">
    <name type="scientific">Nephila pilipes</name>
    <name type="common">Giant wood spider</name>
    <name type="synonym">Nephila maculata</name>
    <dbReference type="NCBI Taxonomy" id="299642"/>
    <lineage>
        <taxon>Eukaryota</taxon>
        <taxon>Metazoa</taxon>
        <taxon>Ecdysozoa</taxon>
        <taxon>Arthropoda</taxon>
        <taxon>Chelicerata</taxon>
        <taxon>Arachnida</taxon>
        <taxon>Araneae</taxon>
        <taxon>Araneomorphae</taxon>
        <taxon>Entelegynae</taxon>
        <taxon>Araneoidea</taxon>
        <taxon>Nephilidae</taxon>
        <taxon>Nephila</taxon>
    </lineage>
</organism>
<gene>
    <name evidence="1" type="ORF">NPIL_390811</name>
</gene>
<evidence type="ECO:0000313" key="1">
    <source>
        <dbReference type="EMBL" id="GFS82073.1"/>
    </source>
</evidence>
<dbReference type="Proteomes" id="UP000887013">
    <property type="component" value="Unassembled WGS sequence"/>
</dbReference>
<sequence length="120" mass="13601">MLTVVFEVHEQKNVKKNQLLPSLAFELRSGNERRFSPNEFKLPFCSRFVFYHARFVVRNSMLLSRHTSGNTDNSSSLNTYTNNLFSNSLRKCVDAVVLTMFGSGTTQTAVSDFITSAVRP</sequence>
<dbReference type="AlphaFoldDB" id="A0A8X6T656"/>
<evidence type="ECO:0000313" key="2">
    <source>
        <dbReference type="Proteomes" id="UP000887013"/>
    </source>
</evidence>
<name>A0A8X6T656_NEPPI</name>
<proteinExistence type="predicted"/>